<dbReference type="InterPro" id="IPR013320">
    <property type="entry name" value="ConA-like_dom_sf"/>
</dbReference>
<dbReference type="PANTHER" id="PTHR10963">
    <property type="entry name" value="GLYCOSYL HYDROLASE-RELATED"/>
    <property type="match status" value="1"/>
</dbReference>
<dbReference type="PROSITE" id="PS51762">
    <property type="entry name" value="GH16_2"/>
    <property type="match status" value="2"/>
</dbReference>
<gene>
    <name evidence="4" type="ORF">MELIAE_LOCUS638</name>
</gene>
<evidence type="ECO:0000256" key="1">
    <source>
        <dbReference type="ARBA" id="ARBA00006865"/>
    </source>
</evidence>
<dbReference type="GO" id="GO:0005975">
    <property type="term" value="P:carbohydrate metabolic process"/>
    <property type="evidence" value="ECO:0007669"/>
    <property type="project" value="InterPro"/>
</dbReference>
<evidence type="ECO:0000313" key="5">
    <source>
        <dbReference type="Proteomes" id="UP001154078"/>
    </source>
</evidence>
<dbReference type="CDD" id="cd08024">
    <property type="entry name" value="GH16_CCF"/>
    <property type="match status" value="2"/>
</dbReference>
<feature type="domain" description="GH16" evidence="3">
    <location>
        <begin position="14"/>
        <end position="376"/>
    </location>
</feature>
<evidence type="ECO:0000256" key="2">
    <source>
        <dbReference type="SAM" id="SignalP"/>
    </source>
</evidence>
<keyword evidence="5" id="KW-1185">Reference proteome</keyword>
<reference evidence="4" key="1">
    <citation type="submission" date="2021-12" db="EMBL/GenBank/DDBJ databases">
        <authorList>
            <person name="King R."/>
        </authorList>
    </citation>
    <scope>NUCLEOTIDE SEQUENCE</scope>
</reference>
<feature type="signal peptide" evidence="2">
    <location>
        <begin position="1"/>
        <end position="17"/>
    </location>
</feature>
<dbReference type="EMBL" id="OV121132">
    <property type="protein sequence ID" value="CAH0546486.1"/>
    <property type="molecule type" value="Genomic_DNA"/>
</dbReference>
<feature type="chain" id="PRO_5040119227" description="GH16 domain-containing protein" evidence="2">
    <location>
        <begin position="18"/>
        <end position="729"/>
    </location>
</feature>
<dbReference type="Proteomes" id="UP001154078">
    <property type="component" value="Chromosome 1"/>
</dbReference>
<accession>A0A9P0AR55</accession>
<dbReference type="AlphaFoldDB" id="A0A9P0AR55"/>
<proteinExistence type="inferred from homology"/>
<feature type="domain" description="GH16" evidence="3">
    <location>
        <begin position="379"/>
        <end position="729"/>
    </location>
</feature>
<sequence>MKTELFLISFLVINVKSDVCLPSVTTVSGSRAGKILCADQLIFEDNFDTLDLSVWQHEHTLTGGGNYEFQYYCNNRSNSYVENGVLHIKPTLLADEKGEAFLSSGTMQIYGGTPTDQCTNPNHNGCSRTGTPDNIINPIKSARIRTFESFAFKYGKVEVRAKIPAGDWLWPAIWLMPKYYQYSRWPASGEIDIMESRGNRDLINKATGENIGSKLVGSTLHFGPNSNFNRYRLAHFEASLSEGFNAEFHNYQLSWTPDGITYSIDDEVIGAVQPTHGGFWQYGDLNKTNLENPWRGGTKMAPFDQEFFLIINLAVGGMSYFPDDVINPGGKPWSNKAHSGATDFWKGREQWLPTWKEDGSYHFLVDYVKICFLVINVNSDFCLPSVTTVSGSRAGKVLCADQLIFEDNFDTLDLTVWQHEHTLTGGGNYEFQYYCNNRSNSYVEDGVLHIKPTLLADEKGEAFLSSATMQIYRCTNSVHNGCNRTGTPDNIINPIKSARIRTFESFAFKYGKVEVRAKIPAGDWLWPAIWLMPKYNKYSRWPASGEIDIMESRGNRDLKNKATGKNIGSKLVGSTLHFGPNSTFNRYRLAHFEASLSEGFNAEFHNYQLSWTPDGITYSIDDEVIGAVQPTDGGFWKYGDLDKTNLENPWRGGTKMAPFDQEFYLIINLAIGGMSYFPDDVINPGGKPWSNNAHSGATDFWKGREQWLPTWKEDGSYHFLVDYVKIWSV</sequence>
<dbReference type="InterPro" id="IPR000757">
    <property type="entry name" value="Beta-glucanase-like"/>
</dbReference>
<organism evidence="4 5">
    <name type="scientific">Brassicogethes aeneus</name>
    <name type="common">Rape pollen beetle</name>
    <name type="synonym">Meligethes aeneus</name>
    <dbReference type="NCBI Taxonomy" id="1431903"/>
    <lineage>
        <taxon>Eukaryota</taxon>
        <taxon>Metazoa</taxon>
        <taxon>Ecdysozoa</taxon>
        <taxon>Arthropoda</taxon>
        <taxon>Hexapoda</taxon>
        <taxon>Insecta</taxon>
        <taxon>Pterygota</taxon>
        <taxon>Neoptera</taxon>
        <taxon>Endopterygota</taxon>
        <taxon>Coleoptera</taxon>
        <taxon>Polyphaga</taxon>
        <taxon>Cucujiformia</taxon>
        <taxon>Nitidulidae</taxon>
        <taxon>Meligethinae</taxon>
        <taxon>Brassicogethes</taxon>
    </lineage>
</organism>
<evidence type="ECO:0000313" key="4">
    <source>
        <dbReference type="EMBL" id="CAH0546486.1"/>
    </source>
</evidence>
<dbReference type="OrthoDB" id="4781at2759"/>
<dbReference type="SUPFAM" id="SSF49899">
    <property type="entry name" value="Concanavalin A-like lectins/glucanases"/>
    <property type="match status" value="2"/>
</dbReference>
<dbReference type="GO" id="GO:0004553">
    <property type="term" value="F:hydrolase activity, hydrolyzing O-glycosyl compounds"/>
    <property type="evidence" value="ECO:0007669"/>
    <property type="project" value="InterPro"/>
</dbReference>
<dbReference type="Gene3D" id="2.60.120.200">
    <property type="match status" value="2"/>
</dbReference>
<dbReference type="Pfam" id="PF00722">
    <property type="entry name" value="Glyco_hydro_16"/>
    <property type="match status" value="2"/>
</dbReference>
<name>A0A9P0AR55_BRAAE</name>
<protein>
    <recommendedName>
        <fullName evidence="3">GH16 domain-containing protein</fullName>
    </recommendedName>
</protein>
<dbReference type="PANTHER" id="PTHR10963:SF55">
    <property type="entry name" value="GLYCOSIDE HYDROLASE FAMILY 16 PROTEIN"/>
    <property type="match status" value="1"/>
</dbReference>
<keyword evidence="2" id="KW-0732">Signal</keyword>
<evidence type="ECO:0000259" key="3">
    <source>
        <dbReference type="PROSITE" id="PS51762"/>
    </source>
</evidence>
<dbReference type="FunFam" id="2.60.120.200:FF:000217">
    <property type="entry name" value="Gram-negative bacteria-binding protein"/>
    <property type="match status" value="2"/>
</dbReference>
<comment type="similarity">
    <text evidence="1">Belongs to the glycosyl hydrolase 16 family.</text>
</comment>
<dbReference type="InterPro" id="IPR050546">
    <property type="entry name" value="Glycosyl_Hydrlase_16"/>
</dbReference>